<dbReference type="GO" id="GO:0008408">
    <property type="term" value="F:3'-5' exonuclease activity"/>
    <property type="evidence" value="ECO:0007669"/>
    <property type="project" value="TreeGrafter"/>
</dbReference>
<dbReference type="Gene3D" id="3.40.50.10190">
    <property type="entry name" value="BRCT domain"/>
    <property type="match status" value="1"/>
</dbReference>
<dbReference type="Pfam" id="PF00929">
    <property type="entry name" value="RNase_T"/>
    <property type="match status" value="1"/>
</dbReference>
<protein>
    <submittedName>
        <fullName evidence="2">DNA polymerase-3 subunit epsilon</fullName>
    </submittedName>
</protein>
<accession>A0A1M4UK21</accession>
<dbReference type="SUPFAM" id="SSF52113">
    <property type="entry name" value="BRCT domain"/>
    <property type="match status" value="1"/>
</dbReference>
<keyword evidence="3" id="KW-1185">Reference proteome</keyword>
<dbReference type="GO" id="GO:0003676">
    <property type="term" value="F:nucleic acid binding"/>
    <property type="evidence" value="ECO:0007669"/>
    <property type="project" value="InterPro"/>
</dbReference>
<dbReference type="RefSeq" id="WP_062175702.1">
    <property type="nucleotide sequence ID" value="NZ_BBXL01000001.1"/>
</dbReference>
<feature type="domain" description="Exonuclease" evidence="1">
    <location>
        <begin position="4"/>
        <end position="169"/>
    </location>
</feature>
<dbReference type="CDD" id="cd06130">
    <property type="entry name" value="DNA_pol_III_epsilon_like"/>
    <property type="match status" value="1"/>
</dbReference>
<dbReference type="GO" id="GO:0006259">
    <property type="term" value="P:DNA metabolic process"/>
    <property type="evidence" value="ECO:0007669"/>
    <property type="project" value="UniProtKB-ARBA"/>
</dbReference>
<dbReference type="PANTHER" id="PTHR30231">
    <property type="entry name" value="DNA POLYMERASE III SUBUNIT EPSILON"/>
    <property type="match status" value="1"/>
</dbReference>
<dbReference type="InterPro" id="IPR036397">
    <property type="entry name" value="RNaseH_sf"/>
</dbReference>
<dbReference type="PANTHER" id="PTHR30231:SF42">
    <property type="entry name" value="EXONUCLEASE"/>
    <property type="match status" value="1"/>
</dbReference>
<dbReference type="Proteomes" id="UP000184480">
    <property type="component" value="Unassembled WGS sequence"/>
</dbReference>
<organism evidence="2 3">
    <name type="scientific">Dysgonomonas macrotermitis</name>
    <dbReference type="NCBI Taxonomy" id="1346286"/>
    <lineage>
        <taxon>Bacteria</taxon>
        <taxon>Pseudomonadati</taxon>
        <taxon>Bacteroidota</taxon>
        <taxon>Bacteroidia</taxon>
        <taxon>Bacteroidales</taxon>
        <taxon>Dysgonomonadaceae</taxon>
        <taxon>Dysgonomonas</taxon>
    </lineage>
</organism>
<dbReference type="SUPFAM" id="SSF53098">
    <property type="entry name" value="Ribonuclease H-like"/>
    <property type="match status" value="1"/>
</dbReference>
<name>A0A1M4UK21_9BACT</name>
<dbReference type="InterPro" id="IPR036420">
    <property type="entry name" value="BRCT_dom_sf"/>
</dbReference>
<dbReference type="AlphaFoldDB" id="A0A1M4UK21"/>
<dbReference type="CDD" id="cd17748">
    <property type="entry name" value="BRCT_DNA_ligase_like"/>
    <property type="match status" value="1"/>
</dbReference>
<dbReference type="GO" id="GO:0005829">
    <property type="term" value="C:cytosol"/>
    <property type="evidence" value="ECO:0007669"/>
    <property type="project" value="TreeGrafter"/>
</dbReference>
<proteinExistence type="predicted"/>
<gene>
    <name evidence="2" type="ORF">SAMN05444362_101628</name>
</gene>
<dbReference type="InterPro" id="IPR012337">
    <property type="entry name" value="RNaseH-like_sf"/>
</dbReference>
<dbReference type="EMBL" id="FQUC01000001">
    <property type="protein sequence ID" value="SHE57086.1"/>
    <property type="molecule type" value="Genomic_DNA"/>
</dbReference>
<evidence type="ECO:0000313" key="3">
    <source>
        <dbReference type="Proteomes" id="UP000184480"/>
    </source>
</evidence>
<dbReference type="Gene3D" id="3.30.420.10">
    <property type="entry name" value="Ribonuclease H-like superfamily/Ribonuclease H"/>
    <property type="match status" value="1"/>
</dbReference>
<dbReference type="OrthoDB" id="9803913at2"/>
<reference evidence="3" key="1">
    <citation type="submission" date="2016-11" db="EMBL/GenBank/DDBJ databases">
        <authorList>
            <person name="Varghese N."/>
            <person name="Submissions S."/>
        </authorList>
    </citation>
    <scope>NUCLEOTIDE SEQUENCE [LARGE SCALE GENOMIC DNA]</scope>
    <source>
        <strain evidence="3">DSM 27370</strain>
    </source>
</reference>
<dbReference type="InterPro" id="IPR013520">
    <property type="entry name" value="Ribonucl_H"/>
</dbReference>
<evidence type="ECO:0000259" key="1">
    <source>
        <dbReference type="SMART" id="SM00479"/>
    </source>
</evidence>
<dbReference type="STRING" id="1346286.SAMN05444362_101628"/>
<dbReference type="SMART" id="SM00479">
    <property type="entry name" value="EXOIII"/>
    <property type="match status" value="1"/>
</dbReference>
<sequence length="296" mass="33127">MEKDFIALDVKTANPSLDSICQIGIVKFVDGQIVDSWNLIIDPEDWFDPFNVSLHGITEEMVSGKPKYPEIYNRLKEIVNGMVVVHHTAFDKIALSKINEKYSLDPLPVNAWLNTARIVRRTWEQFKDSGYGLVPVSEFLNIKLKHHDALNDAIATGQILLHAIEKTQIDVLNWLIRVNQPITVRERDYAGYKNDIKKEGNPDGDLYGEVAVFTGSFSLPKKDLSIIASQAGCAVDTSFTSKTTILVVGIQNEAALKGAKKSSKHIAAEKRIANGESVRILSEKDFREMCQSNRDI</sequence>
<evidence type="ECO:0000313" key="2">
    <source>
        <dbReference type="EMBL" id="SHE57086.1"/>
    </source>
</evidence>